<evidence type="ECO:0000256" key="1">
    <source>
        <dbReference type="SAM" id="SignalP"/>
    </source>
</evidence>
<organism evidence="3 4">
    <name type="scientific">Desulfobotulus pelophilus</name>
    <dbReference type="NCBI Taxonomy" id="2823377"/>
    <lineage>
        <taxon>Bacteria</taxon>
        <taxon>Pseudomonadati</taxon>
        <taxon>Thermodesulfobacteriota</taxon>
        <taxon>Desulfobacteria</taxon>
        <taxon>Desulfobacterales</taxon>
        <taxon>Desulfobacteraceae</taxon>
        <taxon>Desulfobotulus</taxon>
    </lineage>
</organism>
<sequence>MKQGIPGHKAIYLLLSLFLAAGGFAWAEPELPYNTEPPALSMQMHLRDNNQARLSPHWSQADQAMHMANTQNASQGVDLRLSMDRLHFKSSIQQERLHDDIPYTGQNTSYARGTDRMDMAAGIGYQWDLLNQRLSLIPMMGLSYHGYSPDSRNPQYGNTGGDALQPAKGELSEWNSWWYGLDLRAQPRPDLSVESSLLFHNAKFSERNPEWGDISDNNPHKSEGEGRIFRLGVRQQLSPSWSAGILYSWQQWMSERGDLPADLSPQDRGRSDIPFNGDIQELNISLSYGF</sequence>
<keyword evidence="1" id="KW-0732">Signal</keyword>
<feature type="chain" id="PRO_5046663922" description="Protochlamydia outer membrane protein domain-containing protein" evidence="1">
    <location>
        <begin position="28"/>
        <end position="290"/>
    </location>
</feature>
<protein>
    <recommendedName>
        <fullName evidence="2">Protochlamydia outer membrane protein domain-containing protein</fullName>
    </recommendedName>
</protein>
<dbReference type="InterPro" id="IPR035163">
    <property type="entry name" value="Pom"/>
</dbReference>
<evidence type="ECO:0000313" key="3">
    <source>
        <dbReference type="EMBL" id="MCW7754477.1"/>
    </source>
</evidence>
<name>A0ABT3NAJ0_9BACT</name>
<feature type="signal peptide" evidence="1">
    <location>
        <begin position="1"/>
        <end position="27"/>
    </location>
</feature>
<comment type="caution">
    <text evidence="3">The sequence shown here is derived from an EMBL/GenBank/DDBJ whole genome shotgun (WGS) entry which is preliminary data.</text>
</comment>
<reference evidence="3 4" key="1">
    <citation type="submission" date="2022-11" db="EMBL/GenBank/DDBJ databases">
        <title>Desulfobotulus tamanensis H1 sp. nov. - anaerobic, alkaliphilic, sulphate reducing bacterium isolated from terrestrial mud volcano.</title>
        <authorList>
            <person name="Frolova A."/>
            <person name="Merkel A.Y."/>
            <person name="Slobodkin A.I."/>
        </authorList>
    </citation>
    <scope>NUCLEOTIDE SEQUENCE [LARGE SCALE GENOMIC DNA]</scope>
    <source>
        <strain evidence="3 4">H1</strain>
    </source>
</reference>
<dbReference type="InterPro" id="IPR053724">
    <property type="entry name" value="OMP_A26_sf"/>
</dbReference>
<accession>A0ABT3NAJ0</accession>
<dbReference type="EMBL" id="JAPFPW010000012">
    <property type="protein sequence ID" value="MCW7754477.1"/>
    <property type="molecule type" value="Genomic_DNA"/>
</dbReference>
<proteinExistence type="predicted"/>
<evidence type="ECO:0000259" key="2">
    <source>
        <dbReference type="Pfam" id="PF17251"/>
    </source>
</evidence>
<feature type="domain" description="Protochlamydia outer membrane protein" evidence="2">
    <location>
        <begin position="115"/>
        <end position="257"/>
    </location>
</feature>
<dbReference type="Pfam" id="PF17251">
    <property type="entry name" value="Pom"/>
    <property type="match status" value="1"/>
</dbReference>
<dbReference type="RefSeq" id="WP_265425394.1">
    <property type="nucleotide sequence ID" value="NZ_JAPFPW010000012.1"/>
</dbReference>
<dbReference type="Gene3D" id="2.40.128.90">
    <property type="entry name" value="OMPT-like"/>
    <property type="match status" value="1"/>
</dbReference>
<gene>
    <name evidence="3" type="ORF">OOT00_10820</name>
</gene>
<evidence type="ECO:0000313" key="4">
    <source>
        <dbReference type="Proteomes" id="UP001209681"/>
    </source>
</evidence>
<dbReference type="Proteomes" id="UP001209681">
    <property type="component" value="Unassembled WGS sequence"/>
</dbReference>
<keyword evidence="4" id="KW-1185">Reference proteome</keyword>